<dbReference type="InterPro" id="IPR011991">
    <property type="entry name" value="ArsR-like_HTH"/>
</dbReference>
<dbReference type="GO" id="GO:0003700">
    <property type="term" value="F:DNA-binding transcription factor activity"/>
    <property type="evidence" value="ECO:0007669"/>
    <property type="project" value="InterPro"/>
</dbReference>
<evidence type="ECO:0000256" key="1">
    <source>
        <dbReference type="ARBA" id="ARBA00023015"/>
    </source>
</evidence>
<accession>A0A398B410</accession>
<sequence length="107" mass="11770">MEKVRESAESQFPAVADPSEAQGLASFFKALSDETRLRIASLLWIEDLCMCEIVTALGGAASTVSHHLRIMEAGGLIASRREGKFTIYSVEKEKLSPIITMIKNELK</sequence>
<dbReference type="InterPro" id="IPR036388">
    <property type="entry name" value="WH-like_DNA-bd_sf"/>
</dbReference>
<evidence type="ECO:0000256" key="2">
    <source>
        <dbReference type="ARBA" id="ARBA00023125"/>
    </source>
</evidence>
<evidence type="ECO:0000313" key="6">
    <source>
        <dbReference type="Proteomes" id="UP000265816"/>
    </source>
</evidence>
<dbReference type="Pfam" id="PF01022">
    <property type="entry name" value="HTH_5"/>
    <property type="match status" value="1"/>
</dbReference>
<comment type="caution">
    <text evidence="5">The sequence shown here is derived from an EMBL/GenBank/DDBJ whole genome shotgun (WGS) entry which is preliminary data.</text>
</comment>
<dbReference type="InterPro" id="IPR001845">
    <property type="entry name" value="HTH_ArsR_DNA-bd_dom"/>
</dbReference>
<proteinExistence type="predicted"/>
<reference evidence="5 6" key="1">
    <citation type="submission" date="2018-08" db="EMBL/GenBank/DDBJ databases">
        <title>Bacillus jemisoniae sp. nov., Bacillus chryseoplanitiae sp. nov., Bacillus resnikiae sp. nov., and Bacillus frankliniae sp. nov., isolated from Viking spacecraft and associated surfaces.</title>
        <authorList>
            <person name="Seuylemezian A."/>
            <person name="Vaishampayan P."/>
        </authorList>
    </citation>
    <scope>NUCLEOTIDE SEQUENCE [LARGE SCALE GENOMIC DNA]</scope>
    <source>
        <strain evidence="5 6">JJ-247</strain>
    </source>
</reference>
<evidence type="ECO:0000313" key="5">
    <source>
        <dbReference type="EMBL" id="RID82516.1"/>
    </source>
</evidence>
<name>A0A398B410_9BACI</name>
<dbReference type="NCBIfam" id="NF033788">
    <property type="entry name" value="HTH_metalloreg"/>
    <property type="match status" value="1"/>
</dbReference>
<dbReference type="InterPro" id="IPR036390">
    <property type="entry name" value="WH_DNA-bd_sf"/>
</dbReference>
<keyword evidence="1" id="KW-0805">Transcription regulation</keyword>
<evidence type="ECO:0000256" key="3">
    <source>
        <dbReference type="ARBA" id="ARBA00023163"/>
    </source>
</evidence>
<dbReference type="Proteomes" id="UP000265816">
    <property type="component" value="Unassembled WGS sequence"/>
</dbReference>
<feature type="domain" description="HTH arsR-type" evidence="4">
    <location>
        <begin position="16"/>
        <end position="107"/>
    </location>
</feature>
<keyword evidence="3" id="KW-0804">Transcription</keyword>
<evidence type="ECO:0000259" key="4">
    <source>
        <dbReference type="PROSITE" id="PS50987"/>
    </source>
</evidence>
<gene>
    <name evidence="5" type="ORF">D1970_18905</name>
</gene>
<dbReference type="AlphaFoldDB" id="A0A398B410"/>
<dbReference type="PRINTS" id="PR00778">
    <property type="entry name" value="HTHARSR"/>
</dbReference>
<organism evidence="5 6">
    <name type="scientific">Mesobacillus zeae</name>
    <dbReference type="NCBI Taxonomy" id="1917180"/>
    <lineage>
        <taxon>Bacteria</taxon>
        <taxon>Bacillati</taxon>
        <taxon>Bacillota</taxon>
        <taxon>Bacilli</taxon>
        <taxon>Bacillales</taxon>
        <taxon>Bacillaceae</taxon>
        <taxon>Mesobacillus</taxon>
    </lineage>
</organism>
<dbReference type="CDD" id="cd00090">
    <property type="entry name" value="HTH_ARSR"/>
    <property type="match status" value="1"/>
</dbReference>
<dbReference type="PANTHER" id="PTHR43132">
    <property type="entry name" value="ARSENICAL RESISTANCE OPERON REPRESSOR ARSR-RELATED"/>
    <property type="match status" value="1"/>
</dbReference>
<protein>
    <submittedName>
        <fullName evidence="5">ArsR family transcriptional regulator</fullName>
    </submittedName>
</protein>
<dbReference type="OrthoDB" id="9794330at2"/>
<keyword evidence="2" id="KW-0238">DNA-binding</keyword>
<dbReference type="SUPFAM" id="SSF46785">
    <property type="entry name" value="Winged helix' DNA-binding domain"/>
    <property type="match status" value="1"/>
</dbReference>
<dbReference type="InterPro" id="IPR051011">
    <property type="entry name" value="Metal_resp_trans_reg"/>
</dbReference>
<dbReference type="GO" id="GO:0003677">
    <property type="term" value="F:DNA binding"/>
    <property type="evidence" value="ECO:0007669"/>
    <property type="project" value="UniProtKB-KW"/>
</dbReference>
<dbReference type="PANTHER" id="PTHR43132:SF2">
    <property type="entry name" value="ARSENICAL RESISTANCE OPERON REPRESSOR ARSR-RELATED"/>
    <property type="match status" value="1"/>
</dbReference>
<dbReference type="Gene3D" id="1.10.10.10">
    <property type="entry name" value="Winged helix-like DNA-binding domain superfamily/Winged helix DNA-binding domain"/>
    <property type="match status" value="1"/>
</dbReference>
<keyword evidence="6" id="KW-1185">Reference proteome</keyword>
<dbReference type="EMBL" id="QWVT01000037">
    <property type="protein sequence ID" value="RID82516.1"/>
    <property type="molecule type" value="Genomic_DNA"/>
</dbReference>
<dbReference type="SMART" id="SM00418">
    <property type="entry name" value="HTH_ARSR"/>
    <property type="match status" value="1"/>
</dbReference>
<dbReference type="PROSITE" id="PS50987">
    <property type="entry name" value="HTH_ARSR_2"/>
    <property type="match status" value="1"/>
</dbReference>